<evidence type="ECO:0000313" key="2">
    <source>
        <dbReference type="Proteomes" id="UP000887013"/>
    </source>
</evidence>
<dbReference type="EMBL" id="BMAW01104715">
    <property type="protein sequence ID" value="GFT16001.1"/>
    <property type="molecule type" value="Genomic_DNA"/>
</dbReference>
<protein>
    <submittedName>
        <fullName evidence="1">Uncharacterized protein</fullName>
    </submittedName>
</protein>
<sequence>MLMFLFDLKSGFRPFGEVSEPTEYNLYFVVFVEDMRDHRNMVMLHYHAYKKEILNNMTLFYLSNFYKCPDPSYTLAIFSIQTYATYHMVSCAKLPSSRQDKVAFYMWYNSL</sequence>
<name>A0A8X6NI07_NEPPI</name>
<reference evidence="1" key="1">
    <citation type="submission" date="2020-08" db="EMBL/GenBank/DDBJ databases">
        <title>Multicomponent nature underlies the extraordinary mechanical properties of spider dragline silk.</title>
        <authorList>
            <person name="Kono N."/>
            <person name="Nakamura H."/>
            <person name="Mori M."/>
            <person name="Yoshida Y."/>
            <person name="Ohtoshi R."/>
            <person name="Malay A.D."/>
            <person name="Moran D.A.P."/>
            <person name="Tomita M."/>
            <person name="Numata K."/>
            <person name="Arakawa K."/>
        </authorList>
    </citation>
    <scope>NUCLEOTIDE SEQUENCE</scope>
</reference>
<keyword evidence="2" id="KW-1185">Reference proteome</keyword>
<gene>
    <name evidence="1" type="ORF">NPIL_378491</name>
</gene>
<dbReference type="AlphaFoldDB" id="A0A8X6NI07"/>
<dbReference type="Proteomes" id="UP000887013">
    <property type="component" value="Unassembled WGS sequence"/>
</dbReference>
<comment type="caution">
    <text evidence="1">The sequence shown here is derived from an EMBL/GenBank/DDBJ whole genome shotgun (WGS) entry which is preliminary data.</text>
</comment>
<organism evidence="1 2">
    <name type="scientific">Nephila pilipes</name>
    <name type="common">Giant wood spider</name>
    <name type="synonym">Nephila maculata</name>
    <dbReference type="NCBI Taxonomy" id="299642"/>
    <lineage>
        <taxon>Eukaryota</taxon>
        <taxon>Metazoa</taxon>
        <taxon>Ecdysozoa</taxon>
        <taxon>Arthropoda</taxon>
        <taxon>Chelicerata</taxon>
        <taxon>Arachnida</taxon>
        <taxon>Araneae</taxon>
        <taxon>Araneomorphae</taxon>
        <taxon>Entelegynae</taxon>
        <taxon>Araneoidea</taxon>
        <taxon>Nephilidae</taxon>
        <taxon>Nephila</taxon>
    </lineage>
</organism>
<accession>A0A8X6NI07</accession>
<evidence type="ECO:0000313" key="1">
    <source>
        <dbReference type="EMBL" id="GFT16001.1"/>
    </source>
</evidence>
<proteinExistence type="predicted"/>